<proteinExistence type="predicted"/>
<dbReference type="Proteomes" id="UP001341840">
    <property type="component" value="Unassembled WGS sequence"/>
</dbReference>
<feature type="compositionally biased region" description="Low complexity" evidence="1">
    <location>
        <begin position="163"/>
        <end position="176"/>
    </location>
</feature>
<feature type="region of interest" description="Disordered" evidence="1">
    <location>
        <begin position="155"/>
        <end position="176"/>
    </location>
</feature>
<sequence length="266" mass="29808">MAEGTQSMKDELPREVTTSTEIQEKMEEAQEIEDKTTTEQCSRDELDEYAEMDQTQIKTNQLQKQQTSNVSRIINQESRIVDHKFQTLNTVSRTQGIQGDELEYKIHKFIPNAESESDDLENGCAGKWSELMVVAQRPPWEPSDLYSNMVRQGEETMNEGGDWDSSGSKDGASGVDSRVMPIISSSAMKLRGTPPVTNHQMVVVPSSGGSLHGGWLRPSPIAAKPPSLMAAVFPWNRGRDDMAARQGEQERRVEEKVHVSDVLELW</sequence>
<protein>
    <submittedName>
        <fullName evidence="2">Uncharacterized protein</fullName>
    </submittedName>
</protein>
<evidence type="ECO:0000256" key="1">
    <source>
        <dbReference type="SAM" id="MobiDB-lite"/>
    </source>
</evidence>
<comment type="caution">
    <text evidence="2">The sequence shown here is derived from an EMBL/GenBank/DDBJ whole genome shotgun (WGS) entry which is preliminary data.</text>
</comment>
<accession>A0ABU6YBW7</accession>
<organism evidence="2 3">
    <name type="scientific">Stylosanthes scabra</name>
    <dbReference type="NCBI Taxonomy" id="79078"/>
    <lineage>
        <taxon>Eukaryota</taxon>
        <taxon>Viridiplantae</taxon>
        <taxon>Streptophyta</taxon>
        <taxon>Embryophyta</taxon>
        <taxon>Tracheophyta</taxon>
        <taxon>Spermatophyta</taxon>
        <taxon>Magnoliopsida</taxon>
        <taxon>eudicotyledons</taxon>
        <taxon>Gunneridae</taxon>
        <taxon>Pentapetalae</taxon>
        <taxon>rosids</taxon>
        <taxon>fabids</taxon>
        <taxon>Fabales</taxon>
        <taxon>Fabaceae</taxon>
        <taxon>Papilionoideae</taxon>
        <taxon>50 kb inversion clade</taxon>
        <taxon>dalbergioids sensu lato</taxon>
        <taxon>Dalbergieae</taxon>
        <taxon>Pterocarpus clade</taxon>
        <taxon>Stylosanthes</taxon>
    </lineage>
</organism>
<evidence type="ECO:0000313" key="2">
    <source>
        <dbReference type="EMBL" id="MED6207927.1"/>
    </source>
</evidence>
<evidence type="ECO:0000313" key="3">
    <source>
        <dbReference type="Proteomes" id="UP001341840"/>
    </source>
</evidence>
<dbReference type="EMBL" id="JASCZI010241870">
    <property type="protein sequence ID" value="MED6207927.1"/>
    <property type="molecule type" value="Genomic_DNA"/>
</dbReference>
<gene>
    <name evidence="2" type="ORF">PIB30_040089</name>
</gene>
<name>A0ABU6YBW7_9FABA</name>
<reference evidence="2 3" key="1">
    <citation type="journal article" date="2023" name="Plants (Basel)">
        <title>Bridging the Gap: Combining Genomics and Transcriptomics Approaches to Understand Stylosanthes scabra, an Orphan Legume from the Brazilian Caatinga.</title>
        <authorList>
            <person name="Ferreira-Neto J.R.C."/>
            <person name="da Silva M.D."/>
            <person name="Binneck E."/>
            <person name="de Melo N.F."/>
            <person name="da Silva R.H."/>
            <person name="de Melo A.L.T.M."/>
            <person name="Pandolfi V."/>
            <person name="Bustamante F.O."/>
            <person name="Brasileiro-Vidal A.C."/>
            <person name="Benko-Iseppon A.M."/>
        </authorList>
    </citation>
    <scope>NUCLEOTIDE SEQUENCE [LARGE SCALE GENOMIC DNA]</scope>
    <source>
        <tissue evidence="2">Leaves</tissue>
    </source>
</reference>
<feature type="compositionally biased region" description="Basic and acidic residues" evidence="1">
    <location>
        <begin position="22"/>
        <end position="40"/>
    </location>
</feature>
<feature type="region of interest" description="Disordered" evidence="1">
    <location>
        <begin position="1"/>
        <end position="40"/>
    </location>
</feature>
<keyword evidence="3" id="KW-1185">Reference proteome</keyword>